<evidence type="ECO:0000313" key="2">
    <source>
        <dbReference type="EMBL" id="CEJ59908.1"/>
    </source>
</evidence>
<protein>
    <recommendedName>
        <fullName evidence="1">FAD dependent oxidoreductase domain-containing protein</fullName>
    </recommendedName>
</protein>
<keyword evidence="3" id="KW-1185">Reference proteome</keyword>
<feature type="domain" description="FAD dependent oxidoreductase" evidence="1">
    <location>
        <begin position="54"/>
        <end position="201"/>
    </location>
</feature>
<dbReference type="STRING" id="104259.A0A0F7TSY8"/>
<dbReference type="SUPFAM" id="SSF51905">
    <property type="entry name" value="FAD/NAD(P)-binding domain"/>
    <property type="match status" value="1"/>
</dbReference>
<dbReference type="InterPro" id="IPR006076">
    <property type="entry name" value="FAD-dep_OxRdtase"/>
</dbReference>
<proteinExistence type="predicted"/>
<sequence>MVIDNKCNAVHEQIVSLVTQDPGLPRKGPSVAFWQEPAHAISNIQSPQLPTEVDIAIIGSGITGCSVSRTLLSNPKLHKKRISLFEARALTSGATGRNGGHLVSPAAVDFAAVASLFGAEKAAEVTRFSFRNLERFHEFVSTLDDDLRDASEVRKVQKVMNFLEPATFEHFKDSLRQFSVACPELADQFKILSAEEAKAVSSTSNYIDLQNLIGSEIQIQ</sequence>
<dbReference type="OrthoDB" id="512662at2759"/>
<accession>A0A0F7TSY8</accession>
<name>A0A0F7TSY8_PENBI</name>
<dbReference type="Proteomes" id="UP000042958">
    <property type="component" value="Unassembled WGS sequence"/>
</dbReference>
<dbReference type="Gene3D" id="3.30.9.10">
    <property type="entry name" value="D-Amino Acid Oxidase, subunit A, domain 2"/>
    <property type="match status" value="1"/>
</dbReference>
<dbReference type="PANTHER" id="PTHR13847:SF213">
    <property type="entry name" value="DEPENDENT OXIDOREDUCTASE, PUTATIVE-RELATED"/>
    <property type="match status" value="1"/>
</dbReference>
<organism evidence="2 3">
    <name type="scientific">Penicillium brasilianum</name>
    <dbReference type="NCBI Taxonomy" id="104259"/>
    <lineage>
        <taxon>Eukaryota</taxon>
        <taxon>Fungi</taxon>
        <taxon>Dikarya</taxon>
        <taxon>Ascomycota</taxon>
        <taxon>Pezizomycotina</taxon>
        <taxon>Eurotiomycetes</taxon>
        <taxon>Eurotiomycetidae</taxon>
        <taxon>Eurotiales</taxon>
        <taxon>Aspergillaceae</taxon>
        <taxon>Penicillium</taxon>
    </lineage>
</organism>
<dbReference type="AlphaFoldDB" id="A0A0F7TSY8"/>
<gene>
    <name evidence="2" type="ORF">PMG11_08508</name>
</gene>
<dbReference type="Pfam" id="PF01266">
    <property type="entry name" value="DAO"/>
    <property type="match status" value="1"/>
</dbReference>
<reference evidence="3" key="1">
    <citation type="journal article" date="2015" name="Genome Announc.">
        <title>Draft genome sequence of the fungus Penicillium brasilianum MG11.</title>
        <authorList>
            <person name="Horn F."/>
            <person name="Linde J."/>
            <person name="Mattern D.J."/>
            <person name="Walther G."/>
            <person name="Guthke R."/>
            <person name="Brakhage A.A."/>
            <person name="Valiante V."/>
        </authorList>
    </citation>
    <scope>NUCLEOTIDE SEQUENCE [LARGE SCALE GENOMIC DNA]</scope>
    <source>
        <strain evidence="3">MG11</strain>
    </source>
</reference>
<evidence type="ECO:0000313" key="3">
    <source>
        <dbReference type="Proteomes" id="UP000042958"/>
    </source>
</evidence>
<evidence type="ECO:0000259" key="1">
    <source>
        <dbReference type="Pfam" id="PF01266"/>
    </source>
</evidence>
<dbReference type="Gene3D" id="3.50.50.60">
    <property type="entry name" value="FAD/NAD(P)-binding domain"/>
    <property type="match status" value="1"/>
</dbReference>
<dbReference type="EMBL" id="CDHK01000008">
    <property type="protein sequence ID" value="CEJ59908.1"/>
    <property type="molecule type" value="Genomic_DNA"/>
</dbReference>
<dbReference type="GO" id="GO:0005737">
    <property type="term" value="C:cytoplasm"/>
    <property type="evidence" value="ECO:0007669"/>
    <property type="project" value="TreeGrafter"/>
</dbReference>
<dbReference type="InterPro" id="IPR036188">
    <property type="entry name" value="FAD/NAD-bd_sf"/>
</dbReference>
<dbReference type="PANTHER" id="PTHR13847">
    <property type="entry name" value="SARCOSINE DEHYDROGENASE-RELATED"/>
    <property type="match status" value="1"/>
</dbReference>